<dbReference type="AlphaFoldDB" id="A0A9P7YTV0"/>
<keyword evidence="2" id="KW-1185">Reference proteome</keyword>
<evidence type="ECO:0000313" key="1">
    <source>
        <dbReference type="EMBL" id="KAG9239888.1"/>
    </source>
</evidence>
<name>A0A9P7YTV0_9HELO</name>
<protein>
    <submittedName>
        <fullName evidence="1">Uncharacterized protein</fullName>
    </submittedName>
</protein>
<comment type="caution">
    <text evidence="1">The sequence shown here is derived from an EMBL/GenBank/DDBJ whole genome shotgun (WGS) entry which is preliminary data.</text>
</comment>
<gene>
    <name evidence="1" type="ORF">BJ878DRAFT_546874</name>
</gene>
<accession>A0A9P7YTV0</accession>
<sequence length="198" mass="22253">MSSPDILAEIVGSSGKSAELFEEIQDVATKPVSTQEVNEQQFAQGTILEQRIIKLESRIEAEESQYIAIEKVWEDNQNRQALVISILNDRIAHLQNYSATDSITPRVSNKTAKFERVPDMQTKLVFYTTKLKGAANDLIGHALEEDGSVNMTDVQEFTEILKIFYTDVDAAETAATELRALQQREKETIALFIAKFKP</sequence>
<reference evidence="1" key="1">
    <citation type="journal article" date="2021" name="IMA Fungus">
        <title>Genomic characterization of three marine fungi, including Emericellopsis atlantica sp. nov. with signatures of a generalist lifestyle and marine biomass degradation.</title>
        <authorList>
            <person name="Hagestad O.C."/>
            <person name="Hou L."/>
            <person name="Andersen J.H."/>
            <person name="Hansen E.H."/>
            <person name="Altermark B."/>
            <person name="Li C."/>
            <person name="Kuhnert E."/>
            <person name="Cox R.J."/>
            <person name="Crous P.W."/>
            <person name="Spatafora J.W."/>
            <person name="Lail K."/>
            <person name="Amirebrahimi M."/>
            <person name="Lipzen A."/>
            <person name="Pangilinan J."/>
            <person name="Andreopoulos W."/>
            <person name="Hayes R.D."/>
            <person name="Ng V."/>
            <person name="Grigoriev I.V."/>
            <person name="Jackson S.A."/>
            <person name="Sutton T.D.S."/>
            <person name="Dobson A.D.W."/>
            <person name="Rama T."/>
        </authorList>
    </citation>
    <scope>NUCLEOTIDE SEQUENCE</scope>
    <source>
        <strain evidence="1">TRa3180A</strain>
    </source>
</reference>
<organism evidence="1 2">
    <name type="scientific">Calycina marina</name>
    <dbReference type="NCBI Taxonomy" id="1763456"/>
    <lineage>
        <taxon>Eukaryota</taxon>
        <taxon>Fungi</taxon>
        <taxon>Dikarya</taxon>
        <taxon>Ascomycota</taxon>
        <taxon>Pezizomycotina</taxon>
        <taxon>Leotiomycetes</taxon>
        <taxon>Helotiales</taxon>
        <taxon>Pezizellaceae</taxon>
        <taxon>Calycina</taxon>
    </lineage>
</organism>
<proteinExistence type="predicted"/>
<dbReference type="Proteomes" id="UP000887226">
    <property type="component" value="Unassembled WGS sequence"/>
</dbReference>
<evidence type="ECO:0000313" key="2">
    <source>
        <dbReference type="Proteomes" id="UP000887226"/>
    </source>
</evidence>
<dbReference type="EMBL" id="MU254758">
    <property type="protein sequence ID" value="KAG9239888.1"/>
    <property type="molecule type" value="Genomic_DNA"/>
</dbReference>